<accession>A0ACA9KP68</accession>
<keyword evidence="2" id="KW-1185">Reference proteome</keyword>
<evidence type="ECO:0000313" key="1">
    <source>
        <dbReference type="EMBL" id="CAG8485001.1"/>
    </source>
</evidence>
<proteinExistence type="predicted"/>
<dbReference type="EMBL" id="CAJVPW010001476">
    <property type="protein sequence ID" value="CAG8485001.1"/>
    <property type="molecule type" value="Genomic_DNA"/>
</dbReference>
<evidence type="ECO:0000313" key="2">
    <source>
        <dbReference type="Proteomes" id="UP000789366"/>
    </source>
</evidence>
<comment type="caution">
    <text evidence="1">The sequence shown here is derived from an EMBL/GenBank/DDBJ whole genome shotgun (WGS) entry which is preliminary data.</text>
</comment>
<sequence length="45" mass="4965">MKFSLVFSNKSFTVLLVEDIAAIQPRDIMNCIHSEVGAETSYMGA</sequence>
<dbReference type="Proteomes" id="UP000789366">
    <property type="component" value="Unassembled WGS sequence"/>
</dbReference>
<protein>
    <submittedName>
        <fullName evidence="1">772_t:CDS:1</fullName>
    </submittedName>
</protein>
<name>A0ACA9KP68_9GLOM</name>
<reference evidence="1" key="1">
    <citation type="submission" date="2021-06" db="EMBL/GenBank/DDBJ databases">
        <authorList>
            <person name="Kallberg Y."/>
            <person name="Tangrot J."/>
            <person name="Rosling A."/>
        </authorList>
    </citation>
    <scope>NUCLEOTIDE SEQUENCE</scope>
    <source>
        <strain evidence="1">28 12/20/2015</strain>
    </source>
</reference>
<gene>
    <name evidence="1" type="ORF">SPELUC_LOCUS2297</name>
</gene>
<organism evidence="1 2">
    <name type="scientific">Cetraspora pellucida</name>
    <dbReference type="NCBI Taxonomy" id="1433469"/>
    <lineage>
        <taxon>Eukaryota</taxon>
        <taxon>Fungi</taxon>
        <taxon>Fungi incertae sedis</taxon>
        <taxon>Mucoromycota</taxon>
        <taxon>Glomeromycotina</taxon>
        <taxon>Glomeromycetes</taxon>
        <taxon>Diversisporales</taxon>
        <taxon>Gigasporaceae</taxon>
        <taxon>Cetraspora</taxon>
    </lineage>
</organism>